<evidence type="ECO:0000313" key="4">
    <source>
        <dbReference type="EMBL" id="NGO72744.1"/>
    </source>
</evidence>
<keyword evidence="2" id="KW-0812">Transmembrane</keyword>
<dbReference type="EMBL" id="JAAKZZ010000528">
    <property type="protein sequence ID" value="NGO72744.1"/>
    <property type="molecule type" value="Genomic_DNA"/>
</dbReference>
<proteinExistence type="inferred from homology"/>
<dbReference type="Proteomes" id="UP000477722">
    <property type="component" value="Unassembled WGS sequence"/>
</dbReference>
<feature type="transmembrane region" description="Helical" evidence="2">
    <location>
        <begin position="114"/>
        <end position="131"/>
    </location>
</feature>
<comment type="similarity">
    <text evidence="1">Belongs to the peptidase A24 family.</text>
</comment>
<dbReference type="InterPro" id="IPR000045">
    <property type="entry name" value="Prepilin_IV_endopep_pep"/>
</dbReference>
<keyword evidence="2" id="KW-1133">Transmembrane helix</keyword>
<evidence type="ECO:0000256" key="1">
    <source>
        <dbReference type="ARBA" id="ARBA00005801"/>
    </source>
</evidence>
<feature type="transmembrane region" description="Helical" evidence="2">
    <location>
        <begin position="212"/>
        <end position="235"/>
    </location>
</feature>
<accession>A0A6G4X7L2</accession>
<evidence type="ECO:0000256" key="2">
    <source>
        <dbReference type="SAM" id="Phobius"/>
    </source>
</evidence>
<dbReference type="PANTHER" id="PTHR30487">
    <property type="entry name" value="TYPE 4 PREPILIN-LIKE PROTEINS LEADER PEPTIDE-PROCESSING ENZYME"/>
    <property type="match status" value="1"/>
</dbReference>
<keyword evidence="5" id="KW-1185">Reference proteome</keyword>
<feature type="transmembrane region" description="Helical" evidence="2">
    <location>
        <begin position="63"/>
        <end position="80"/>
    </location>
</feature>
<protein>
    <submittedName>
        <fullName evidence="4">Prepilin peptidase</fullName>
    </submittedName>
</protein>
<evidence type="ECO:0000259" key="3">
    <source>
        <dbReference type="Pfam" id="PF01478"/>
    </source>
</evidence>
<sequence>MTWVLIAGGVGYGAAAGASLPRAAYRLSVEPGEPWRSRCPAGHDVRGWLGAAPCREGARGERARFAAVGALVCAALAAAVGARPELGVWLLLAPAGLLLAAVDRRVNRLPDVLTLPLAGATAALLGVAALLPGAGGAWVRALLGGAALAGAYGVLFLVSPRAVGFGDVKLALPLGVALGWYGWDVLITGALLGFLLLGGYGGTLLLARRATWGTALAFGPFMVLGALLGVALGGLTA</sequence>
<feature type="domain" description="Prepilin type IV endopeptidase peptidase" evidence="3">
    <location>
        <begin position="91"/>
        <end position="196"/>
    </location>
</feature>
<keyword evidence="2" id="KW-0472">Membrane</keyword>
<evidence type="ECO:0000313" key="5">
    <source>
        <dbReference type="Proteomes" id="UP000477722"/>
    </source>
</evidence>
<dbReference type="AlphaFoldDB" id="A0A6G4X7L2"/>
<dbReference type="GO" id="GO:0005886">
    <property type="term" value="C:plasma membrane"/>
    <property type="evidence" value="ECO:0007669"/>
    <property type="project" value="TreeGrafter"/>
</dbReference>
<dbReference type="GO" id="GO:0004190">
    <property type="term" value="F:aspartic-type endopeptidase activity"/>
    <property type="evidence" value="ECO:0007669"/>
    <property type="project" value="InterPro"/>
</dbReference>
<dbReference type="Pfam" id="PF01478">
    <property type="entry name" value="Peptidase_A24"/>
    <property type="match status" value="1"/>
</dbReference>
<dbReference type="PANTHER" id="PTHR30487:SF0">
    <property type="entry name" value="PREPILIN LEADER PEPTIDASE_N-METHYLTRANSFERASE-RELATED"/>
    <property type="match status" value="1"/>
</dbReference>
<comment type="caution">
    <text evidence="4">The sequence shown here is derived from an EMBL/GenBank/DDBJ whole genome shotgun (WGS) entry which is preliminary data.</text>
</comment>
<feature type="transmembrane region" description="Helical" evidence="2">
    <location>
        <begin position="137"/>
        <end position="158"/>
    </location>
</feature>
<name>A0A6G4X7L2_9ACTN</name>
<reference evidence="4 5" key="1">
    <citation type="submission" date="2020-02" db="EMBL/GenBank/DDBJ databases">
        <title>Whole-genome analyses of novel actinobacteria.</title>
        <authorList>
            <person name="Sahin N."/>
            <person name="Tatar D."/>
        </authorList>
    </citation>
    <scope>NUCLEOTIDE SEQUENCE [LARGE SCALE GENOMIC DNA]</scope>
    <source>
        <strain evidence="4 5">SB3404</strain>
    </source>
</reference>
<dbReference type="InterPro" id="IPR050882">
    <property type="entry name" value="Prepilin_peptidase/N-MTase"/>
</dbReference>
<dbReference type="GO" id="GO:0006465">
    <property type="term" value="P:signal peptide processing"/>
    <property type="evidence" value="ECO:0007669"/>
    <property type="project" value="TreeGrafter"/>
</dbReference>
<organism evidence="4 5">
    <name type="scientific">Streptomyces boncukensis</name>
    <dbReference type="NCBI Taxonomy" id="2711219"/>
    <lineage>
        <taxon>Bacteria</taxon>
        <taxon>Bacillati</taxon>
        <taxon>Actinomycetota</taxon>
        <taxon>Actinomycetes</taxon>
        <taxon>Kitasatosporales</taxon>
        <taxon>Streptomycetaceae</taxon>
        <taxon>Streptomyces</taxon>
    </lineage>
</organism>
<feature type="transmembrane region" description="Helical" evidence="2">
    <location>
        <begin position="170"/>
        <end position="200"/>
    </location>
</feature>
<gene>
    <name evidence="4" type="ORF">G5C65_31250</name>
</gene>